<feature type="chain" id="PRO_5021353567" evidence="2">
    <location>
        <begin position="21"/>
        <end position="243"/>
    </location>
</feature>
<evidence type="ECO:0000313" key="4">
    <source>
        <dbReference type="Proteomes" id="UP000318413"/>
    </source>
</evidence>
<protein>
    <submittedName>
        <fullName evidence="3">Uncharacterized protein</fullName>
    </submittedName>
</protein>
<dbReference type="EMBL" id="RCZK01000001">
    <property type="protein sequence ID" value="TPG15743.1"/>
    <property type="molecule type" value="Genomic_DNA"/>
</dbReference>
<keyword evidence="2" id="KW-0732">Signal</keyword>
<gene>
    <name evidence="3" type="ORF">EAH84_01405</name>
</gene>
<proteinExistence type="predicted"/>
<dbReference type="PROSITE" id="PS51257">
    <property type="entry name" value="PROKAR_LIPOPROTEIN"/>
    <property type="match status" value="1"/>
</dbReference>
<keyword evidence="4" id="KW-1185">Reference proteome</keyword>
<dbReference type="AlphaFoldDB" id="A0A502CSC1"/>
<feature type="signal peptide" evidence="2">
    <location>
        <begin position="1"/>
        <end position="20"/>
    </location>
</feature>
<dbReference type="RefSeq" id="WP_140866556.1">
    <property type="nucleotide sequence ID" value="NZ_RCZK01000001.1"/>
</dbReference>
<dbReference type="Proteomes" id="UP000318413">
    <property type="component" value="Unassembled WGS sequence"/>
</dbReference>
<evidence type="ECO:0000256" key="1">
    <source>
        <dbReference type="SAM" id="MobiDB-lite"/>
    </source>
</evidence>
<feature type="region of interest" description="Disordered" evidence="1">
    <location>
        <begin position="219"/>
        <end position="243"/>
    </location>
</feature>
<evidence type="ECO:0000256" key="2">
    <source>
        <dbReference type="SAM" id="SignalP"/>
    </source>
</evidence>
<accession>A0A502CSC1</accession>
<name>A0A502CSC1_9SPHN</name>
<sequence>MKYPLVPAFAMSAVVLVTLAGCATKPAVIAEAPPPPATAPVVVAMPKGAYVGMAIPARLPDGRYATPNRDLTPDATIWHFRVALNVAALACRGEEGDRIVAGYNSMLTREKAPLAAAETHYAAEFKATGTKDWRATYDNGMTRLYNFFSQSPARDAFCDAAAATLADAALVDDAGLSGFAAIRLAVLERPFTDFYAAYDAWRESRSRPIYALAATTAPGPAATARPPRLELDPSVFQDTTVTH</sequence>
<evidence type="ECO:0000313" key="3">
    <source>
        <dbReference type="EMBL" id="TPG15743.1"/>
    </source>
</evidence>
<reference evidence="3 4" key="1">
    <citation type="journal article" date="2019" name="Environ. Microbiol.">
        <title>Species interactions and distinct microbial communities in high Arctic permafrost affected cryosols are associated with the CH4 and CO2 gas fluxes.</title>
        <authorList>
            <person name="Altshuler I."/>
            <person name="Hamel J."/>
            <person name="Turney S."/>
            <person name="Magnuson E."/>
            <person name="Levesque R."/>
            <person name="Greer C."/>
            <person name="Whyte L.G."/>
        </authorList>
    </citation>
    <scope>NUCLEOTIDE SEQUENCE [LARGE SCALE GENOMIC DNA]</scope>
    <source>
        <strain evidence="3 4">S5.1</strain>
    </source>
</reference>
<organism evidence="3 4">
    <name type="scientific">Sphingomonas oligophenolica</name>
    <dbReference type="NCBI Taxonomy" id="301154"/>
    <lineage>
        <taxon>Bacteria</taxon>
        <taxon>Pseudomonadati</taxon>
        <taxon>Pseudomonadota</taxon>
        <taxon>Alphaproteobacteria</taxon>
        <taxon>Sphingomonadales</taxon>
        <taxon>Sphingomonadaceae</taxon>
        <taxon>Sphingomonas</taxon>
    </lineage>
</organism>
<comment type="caution">
    <text evidence="3">The sequence shown here is derived from an EMBL/GenBank/DDBJ whole genome shotgun (WGS) entry which is preliminary data.</text>
</comment>
<dbReference type="OrthoDB" id="7432148at2"/>